<dbReference type="AlphaFoldDB" id="A0A8H5EMS9"/>
<evidence type="ECO:0000313" key="2">
    <source>
        <dbReference type="EMBL" id="KAF5265732.1"/>
    </source>
</evidence>
<accession>A0A8H5EMS9</accession>
<feature type="region of interest" description="Disordered" evidence="1">
    <location>
        <begin position="1"/>
        <end position="58"/>
    </location>
</feature>
<name>A0A8H5EMS9_FUSOX</name>
<organism evidence="2 3">
    <name type="scientific">Fusarium oxysporum</name>
    <name type="common">Fusarium vascular wilt</name>
    <dbReference type="NCBI Taxonomy" id="5507"/>
    <lineage>
        <taxon>Eukaryota</taxon>
        <taxon>Fungi</taxon>
        <taxon>Dikarya</taxon>
        <taxon>Ascomycota</taxon>
        <taxon>Pezizomycotina</taxon>
        <taxon>Sordariomycetes</taxon>
        <taxon>Hypocreomycetidae</taxon>
        <taxon>Hypocreales</taxon>
        <taxon>Nectriaceae</taxon>
        <taxon>Fusarium</taxon>
        <taxon>Fusarium oxysporum species complex</taxon>
    </lineage>
</organism>
<feature type="compositionally biased region" description="Basic and acidic residues" evidence="1">
    <location>
        <begin position="10"/>
        <end position="31"/>
    </location>
</feature>
<dbReference type="EMBL" id="JAAFOW010000515">
    <property type="protein sequence ID" value="KAF5265732.1"/>
    <property type="molecule type" value="Genomic_DNA"/>
</dbReference>
<evidence type="ECO:0000313" key="3">
    <source>
        <dbReference type="Proteomes" id="UP000558688"/>
    </source>
</evidence>
<reference evidence="2" key="1">
    <citation type="submission" date="2020-02" db="EMBL/GenBank/DDBJ databases">
        <title>Identification and distribution of gene clusters putatively required for synthesis of sphingolipid metabolism inhibitors in phylogenetically diverse species of the filamentous fungus Fusarium.</title>
        <authorList>
            <person name="Kim H.-S."/>
            <person name="Busman M."/>
            <person name="Brown D.W."/>
            <person name="Divon H."/>
            <person name="Uhlig S."/>
            <person name="Proctor R.H."/>
        </authorList>
    </citation>
    <scope>NUCLEOTIDE SEQUENCE [LARGE SCALE GENOMIC DNA]</scope>
    <source>
        <strain evidence="2">NRRL 39464</strain>
    </source>
</reference>
<dbReference type="Proteomes" id="UP000558688">
    <property type="component" value="Unassembled WGS sequence"/>
</dbReference>
<feature type="non-terminal residue" evidence="2">
    <location>
        <position position="58"/>
    </location>
</feature>
<proteinExistence type="predicted"/>
<protein>
    <submittedName>
        <fullName evidence="2">Uncharacterized protein</fullName>
    </submittedName>
</protein>
<evidence type="ECO:0000256" key="1">
    <source>
        <dbReference type="SAM" id="MobiDB-lite"/>
    </source>
</evidence>
<comment type="caution">
    <text evidence="2">The sequence shown here is derived from an EMBL/GenBank/DDBJ whole genome shotgun (WGS) entry which is preliminary data.</text>
</comment>
<gene>
    <name evidence="2" type="ORF">FOXYS1_3464</name>
</gene>
<sequence>MSDIKGGKRSSADADESTRKKAKKDGEDEKYNPYLAHMYDNGNSNGYGAEPSPDSPLA</sequence>